<dbReference type="SMART" id="SM00355">
    <property type="entry name" value="ZnF_C2H2"/>
    <property type="match status" value="5"/>
</dbReference>
<feature type="region of interest" description="Disordered" evidence="2">
    <location>
        <begin position="1375"/>
        <end position="1395"/>
    </location>
</feature>
<reference evidence="5" key="2">
    <citation type="submission" date="2023-11" db="UniProtKB">
        <authorList>
            <consortium name="WormBaseParasite"/>
        </authorList>
    </citation>
    <scope>IDENTIFICATION</scope>
</reference>
<dbReference type="InterPro" id="IPR013087">
    <property type="entry name" value="Znf_C2H2_type"/>
</dbReference>
<feature type="region of interest" description="Disordered" evidence="2">
    <location>
        <begin position="552"/>
        <end position="592"/>
    </location>
</feature>
<dbReference type="Gene3D" id="3.30.160.60">
    <property type="entry name" value="Classic Zinc Finger"/>
    <property type="match status" value="2"/>
</dbReference>
<dbReference type="GO" id="GO:0008270">
    <property type="term" value="F:zinc ion binding"/>
    <property type="evidence" value="ECO:0007669"/>
    <property type="project" value="UniProtKB-KW"/>
</dbReference>
<feature type="region of interest" description="Disordered" evidence="2">
    <location>
        <begin position="1181"/>
        <end position="1237"/>
    </location>
</feature>
<feature type="compositionally biased region" description="Acidic residues" evidence="2">
    <location>
        <begin position="1656"/>
        <end position="1668"/>
    </location>
</feature>
<keyword evidence="1" id="KW-0863">Zinc-finger</keyword>
<dbReference type="PROSITE" id="PS50157">
    <property type="entry name" value="ZINC_FINGER_C2H2_2"/>
    <property type="match status" value="2"/>
</dbReference>
<feature type="region of interest" description="Disordered" evidence="2">
    <location>
        <begin position="628"/>
        <end position="649"/>
    </location>
</feature>
<evidence type="ECO:0000313" key="5">
    <source>
        <dbReference type="WBParaSite" id="TREG1_101630.1"/>
    </source>
</evidence>
<dbReference type="InterPro" id="IPR036236">
    <property type="entry name" value="Znf_C2H2_sf"/>
</dbReference>
<evidence type="ECO:0000313" key="4">
    <source>
        <dbReference type="Proteomes" id="UP000050795"/>
    </source>
</evidence>
<name>A0AA85IKW2_TRIRE</name>
<feature type="region of interest" description="Disordered" evidence="2">
    <location>
        <begin position="856"/>
        <end position="892"/>
    </location>
</feature>
<organism evidence="4 5">
    <name type="scientific">Trichobilharzia regenti</name>
    <name type="common">Nasal bird schistosome</name>
    <dbReference type="NCBI Taxonomy" id="157069"/>
    <lineage>
        <taxon>Eukaryota</taxon>
        <taxon>Metazoa</taxon>
        <taxon>Spiralia</taxon>
        <taxon>Lophotrochozoa</taxon>
        <taxon>Platyhelminthes</taxon>
        <taxon>Trematoda</taxon>
        <taxon>Digenea</taxon>
        <taxon>Strigeidida</taxon>
        <taxon>Schistosomatoidea</taxon>
        <taxon>Schistosomatidae</taxon>
        <taxon>Trichobilharzia</taxon>
    </lineage>
</organism>
<dbReference type="WBParaSite" id="TREG1_101630.1">
    <property type="protein sequence ID" value="TREG1_101630.1"/>
    <property type="gene ID" value="TREG1_101630"/>
</dbReference>
<feature type="compositionally biased region" description="Polar residues" evidence="2">
    <location>
        <begin position="1181"/>
        <end position="1192"/>
    </location>
</feature>
<evidence type="ECO:0000259" key="3">
    <source>
        <dbReference type="PROSITE" id="PS50157"/>
    </source>
</evidence>
<feature type="domain" description="C2H2-type" evidence="3">
    <location>
        <begin position="746"/>
        <end position="773"/>
    </location>
</feature>
<feature type="region of interest" description="Disordered" evidence="2">
    <location>
        <begin position="1474"/>
        <end position="1547"/>
    </location>
</feature>
<protein>
    <recommendedName>
        <fullName evidence="3">C2H2-type domain-containing protein</fullName>
    </recommendedName>
</protein>
<feature type="region of interest" description="Disordered" evidence="2">
    <location>
        <begin position="819"/>
        <end position="838"/>
    </location>
</feature>
<dbReference type="SUPFAM" id="SSF57667">
    <property type="entry name" value="beta-beta-alpha zinc fingers"/>
    <property type="match status" value="2"/>
</dbReference>
<feature type="compositionally biased region" description="Basic and acidic residues" evidence="2">
    <location>
        <begin position="689"/>
        <end position="699"/>
    </location>
</feature>
<feature type="region of interest" description="Disordered" evidence="2">
    <location>
        <begin position="1616"/>
        <end position="1711"/>
    </location>
</feature>
<dbReference type="PROSITE" id="PS00028">
    <property type="entry name" value="ZINC_FINGER_C2H2_1"/>
    <property type="match status" value="2"/>
</dbReference>
<dbReference type="Proteomes" id="UP000050795">
    <property type="component" value="Unassembled WGS sequence"/>
</dbReference>
<keyword evidence="1" id="KW-0479">Metal-binding</keyword>
<evidence type="ECO:0000256" key="2">
    <source>
        <dbReference type="SAM" id="MobiDB-lite"/>
    </source>
</evidence>
<feature type="domain" description="C2H2-type" evidence="3">
    <location>
        <begin position="1547"/>
        <end position="1575"/>
    </location>
</feature>
<keyword evidence="1" id="KW-0862">Zinc</keyword>
<feature type="region of interest" description="Disordered" evidence="2">
    <location>
        <begin position="501"/>
        <end position="523"/>
    </location>
</feature>
<feature type="compositionally biased region" description="Low complexity" evidence="2">
    <location>
        <begin position="1626"/>
        <end position="1636"/>
    </location>
</feature>
<feature type="region of interest" description="Disordered" evidence="2">
    <location>
        <begin position="682"/>
        <end position="737"/>
    </location>
</feature>
<feature type="region of interest" description="Disordered" evidence="2">
    <location>
        <begin position="386"/>
        <end position="412"/>
    </location>
</feature>
<feature type="compositionally biased region" description="Low complexity" evidence="2">
    <location>
        <begin position="503"/>
        <end position="515"/>
    </location>
</feature>
<feature type="compositionally biased region" description="Low complexity" evidence="2">
    <location>
        <begin position="709"/>
        <end position="734"/>
    </location>
</feature>
<proteinExistence type="predicted"/>
<feature type="compositionally biased region" description="Low complexity" evidence="2">
    <location>
        <begin position="1193"/>
        <end position="1221"/>
    </location>
</feature>
<feature type="compositionally biased region" description="Basic and acidic residues" evidence="2">
    <location>
        <begin position="868"/>
        <end position="884"/>
    </location>
</feature>
<reference evidence="4" key="1">
    <citation type="submission" date="2022-06" db="EMBL/GenBank/DDBJ databases">
        <authorList>
            <person name="Berger JAMES D."/>
            <person name="Berger JAMES D."/>
        </authorList>
    </citation>
    <scope>NUCLEOTIDE SEQUENCE [LARGE SCALE GENOMIC DNA]</scope>
</reference>
<feature type="compositionally biased region" description="Polar residues" evidence="2">
    <location>
        <begin position="1695"/>
        <end position="1710"/>
    </location>
</feature>
<feature type="compositionally biased region" description="Polar residues" evidence="2">
    <location>
        <begin position="552"/>
        <end position="581"/>
    </location>
</feature>
<feature type="compositionally biased region" description="Polar residues" evidence="2">
    <location>
        <begin position="1669"/>
        <end position="1686"/>
    </location>
</feature>
<feature type="compositionally biased region" description="Low complexity" evidence="2">
    <location>
        <begin position="1529"/>
        <end position="1543"/>
    </location>
</feature>
<sequence>MPQKLSPVLHEIYQNITANNQIKMDEHNDLNTPIFTTNGSIKGNNRTAQHNNDNSDDCDEVHQNFPSTSPPPTTLASLSLQCSPSVTATTSMTSTSTASVPTKSSPSPISLFDSINSLKRARIELNSTEINNNNSNNSPTVFNEFPCSCGQIISDSSEFLQHVRQCQEFMMTASNFAEVIAMNTAMTMSSKWSKSLLNPILEGKNNPYSNDYKFSSFLTHKQYIGQDDNHSQQSMSTSKNMSHLIKYPIQEKDHTNTTNYYNANSYQSALDLSFHSNGSLHSPSISNATKHNCPECTTFSSTERSVLLKHFEVQHDRIGNFTCSKCCQSYDYLPYYLKHQVFDNCSILTSSSTGNLSAKMGITKSVTLETQHENDYSNSTIQHHNHQYYNDPRSRNHSSTRSPSPSSPCLQSPRIKSINEHTNDIHLLNKKLICNACNKSGFSHTTELITHLTQCPKFTSLTTENVGSSHTNTSVDSSNIRINNELLSLALGPSVNSKVSVLSSANQNNDNNSNNTRGSPAITGLMNSSPFDFDKSFSDVLKASFNSQMDNNSCFSPNRISSNVNSNDKFSNTTPSNNYSDKGNHKGNNHHHHHHNLLYTAHATETQTSYTNFISSLQSFEKSLRSGITTKSSSVIKSENEKPTNLSNDQFMMGNGNDYSSIASVSSLLMNDFGVNQRYNHNNQLQRHPNPDHMKDLKFSQRQNDPVHQHQQQQQQQQHQHQQNNSNNSVPSSVMTESTTDLSRPFKCCHCIKAFKSKALLDQHMHIHYPPKYTCRYCAKKYRWPPVFYHHQRTCKKRPPSTTCTNNDTNNSTITVTMSTQSNHTNNNSSGKRNSNNMNYLTSEIGKSFPLNSESFFKPSTVRSTNRQGDDKLHGTSTTKKSDRTTGGSGTFSPYGHSSCFTPFNSDINTPSSFMELANNPALLHNSIFNNSNSSNDLSLMSSSNLNNFATLAAAAAAAAMSMHFQIPSISSIPPLPPLGFSNTFPSSSTSSSSPISSLATGELCNRSFKCVSTTQLSTVNNSSSSAFLTSMPSSSTMSSSPSSDLFSQPFNRSNPSLPFSNQSVFPPQYLVPPFLMPNSSEMINSNYLNESNIKSEPSFPFNNFSTQVSSSLNAVSSLPSTVVTSESNDNSSVGSASSQFNILNNLLCICGMRFNEISSYLSHVTACNYLKNLVQQQQDQPLSTSLTRTDNSPSLSPTSESSSSSSSPSTTPPQQVLSQSLPGGREQQQQHLSTMSSSFLSTLPQFQSSSLSHIFPFNLPFPPLSNMSEQYDLFNRNKKMNENVSDVNMSPDCSPVRNTVQSIQPESTEVMNKKTIKQTYDTMNEKKFSGNQKNLMEYEESYCRDKDLTSVNKMYNRLDGGNEKDSLSEIHSKGENHNQLDSSQNELTYDKNDRNNGSTAFDLKSVLDLPTVMSGKSQSSFDEYDPDSAKLLEQLSTDDKLNTNPSNNSFVTAMANVLANAAAAAGFHCPGLPDPTNKPLTNQHSSPSPVHTPSDQPTTNYEADSVEIMTSESHSQRNSSNNSPDNVTSMSTTTTTTPPTTMNSPKSCYQCGKEFSSRLSLKQHVEGKHSTEGKYCCPGCSKRYRWGASYYYHKKSCPAVREQSPVSSDIINQLSLSGSEDDSSSRSSINSSPDLQFNPTPIQQDDDMEVRNVEENDAGDDDDEELEQSSNNSPRECLNSPVNNQRKSDGIEESLSSKSNNPNEIQSIPSKVIKQKLSNKHKKACQNLKTDSLLCDIKAFPLETNS</sequence>
<evidence type="ECO:0000256" key="1">
    <source>
        <dbReference type="PROSITE-ProRule" id="PRU00042"/>
    </source>
</evidence>
<feature type="compositionally biased region" description="Polar residues" evidence="2">
    <location>
        <begin position="1479"/>
        <end position="1528"/>
    </location>
</feature>
<keyword evidence="4" id="KW-1185">Reference proteome</keyword>
<accession>A0AA85IKW2</accession>
<feature type="compositionally biased region" description="Low complexity" evidence="2">
    <location>
        <begin position="397"/>
        <end position="408"/>
    </location>
</feature>